<keyword evidence="2" id="KW-1185">Reference proteome</keyword>
<dbReference type="AlphaFoldDB" id="A0A4C1TZW8"/>
<sequence length="224" mass="24935">MDNITILAFSRSSSYPNIKSIPSSFVSTDDAANHDPCYGCGLDSNPYLVFDPSPTRHPGSALETIRNISSILTTFESPNAILNKIKQLAPLSRRSGVVNRLLTEVIGNCQFTAKARVLKAQISQSKIKRSKQGASQQWDDQNSTRHCIIDEKWVIPFHNLLGIERPCTLYRVRIVNKYRRQCAHKFRDRRLNAGVGAEVFASRRRHLGGAPGIPLNEPVGPLAN</sequence>
<protein>
    <submittedName>
        <fullName evidence="1">Uncharacterized protein</fullName>
    </submittedName>
</protein>
<accession>A0A4C1TZW8</accession>
<dbReference type="EMBL" id="BGZK01000110">
    <property type="protein sequence ID" value="GBP19633.1"/>
    <property type="molecule type" value="Genomic_DNA"/>
</dbReference>
<name>A0A4C1TZW8_EUMVA</name>
<evidence type="ECO:0000313" key="2">
    <source>
        <dbReference type="Proteomes" id="UP000299102"/>
    </source>
</evidence>
<evidence type="ECO:0000313" key="1">
    <source>
        <dbReference type="EMBL" id="GBP19633.1"/>
    </source>
</evidence>
<comment type="caution">
    <text evidence="1">The sequence shown here is derived from an EMBL/GenBank/DDBJ whole genome shotgun (WGS) entry which is preliminary data.</text>
</comment>
<reference evidence="1 2" key="1">
    <citation type="journal article" date="2019" name="Commun. Biol.">
        <title>The bagworm genome reveals a unique fibroin gene that provides high tensile strength.</title>
        <authorList>
            <person name="Kono N."/>
            <person name="Nakamura H."/>
            <person name="Ohtoshi R."/>
            <person name="Tomita M."/>
            <person name="Numata K."/>
            <person name="Arakawa K."/>
        </authorList>
    </citation>
    <scope>NUCLEOTIDE SEQUENCE [LARGE SCALE GENOMIC DNA]</scope>
</reference>
<proteinExistence type="predicted"/>
<gene>
    <name evidence="1" type="ORF">EVAR_75605_1</name>
</gene>
<dbReference type="Proteomes" id="UP000299102">
    <property type="component" value="Unassembled WGS sequence"/>
</dbReference>
<organism evidence="1 2">
    <name type="scientific">Eumeta variegata</name>
    <name type="common">Bagworm moth</name>
    <name type="synonym">Eumeta japonica</name>
    <dbReference type="NCBI Taxonomy" id="151549"/>
    <lineage>
        <taxon>Eukaryota</taxon>
        <taxon>Metazoa</taxon>
        <taxon>Ecdysozoa</taxon>
        <taxon>Arthropoda</taxon>
        <taxon>Hexapoda</taxon>
        <taxon>Insecta</taxon>
        <taxon>Pterygota</taxon>
        <taxon>Neoptera</taxon>
        <taxon>Endopterygota</taxon>
        <taxon>Lepidoptera</taxon>
        <taxon>Glossata</taxon>
        <taxon>Ditrysia</taxon>
        <taxon>Tineoidea</taxon>
        <taxon>Psychidae</taxon>
        <taxon>Oiketicinae</taxon>
        <taxon>Eumeta</taxon>
    </lineage>
</organism>